<sequence>MAISNIMVERVCACVSSEISFRIETSLCLSNADQNGADERELVRIAVDVNQTVLYQNWTVELLIADTCTVEPFVSGEYIGWIQFQTLPKPKQYLCPAFAIPFPSLVSTNADGTDSRTEACDS</sequence>
<dbReference type="EMBL" id="HBEL01047324">
    <property type="protein sequence ID" value="CAD8425781.1"/>
    <property type="molecule type" value="Transcribed_RNA"/>
</dbReference>
<proteinExistence type="predicted"/>
<evidence type="ECO:0000313" key="1">
    <source>
        <dbReference type="EMBL" id="CAD8425781.1"/>
    </source>
</evidence>
<organism evidence="1">
    <name type="scientific">Proboscia inermis</name>
    <dbReference type="NCBI Taxonomy" id="420281"/>
    <lineage>
        <taxon>Eukaryota</taxon>
        <taxon>Sar</taxon>
        <taxon>Stramenopiles</taxon>
        <taxon>Ochrophyta</taxon>
        <taxon>Bacillariophyta</taxon>
        <taxon>Coscinodiscophyceae</taxon>
        <taxon>Rhizosoleniophycidae</taxon>
        <taxon>Rhizosoleniales</taxon>
        <taxon>Rhizosoleniaceae</taxon>
        <taxon>Proboscia</taxon>
    </lineage>
</organism>
<gene>
    <name evidence="1" type="ORF">PINE0816_LOCUS21941</name>
</gene>
<protein>
    <submittedName>
        <fullName evidence="1">Uncharacterized protein</fullName>
    </submittedName>
</protein>
<dbReference type="AlphaFoldDB" id="A0A7S0CM19"/>
<accession>A0A7S0CM19</accession>
<reference evidence="1" key="1">
    <citation type="submission" date="2021-01" db="EMBL/GenBank/DDBJ databases">
        <authorList>
            <person name="Corre E."/>
            <person name="Pelletier E."/>
            <person name="Niang G."/>
            <person name="Scheremetjew M."/>
            <person name="Finn R."/>
            <person name="Kale V."/>
            <person name="Holt S."/>
            <person name="Cochrane G."/>
            <person name="Meng A."/>
            <person name="Brown T."/>
            <person name="Cohen L."/>
        </authorList>
    </citation>
    <scope>NUCLEOTIDE SEQUENCE</scope>
    <source>
        <strain evidence="1">CCAP1064/1</strain>
    </source>
</reference>
<name>A0A7S0CM19_9STRA</name>